<reference evidence="2 3" key="1">
    <citation type="submission" date="2018-03" db="EMBL/GenBank/DDBJ databases">
        <authorList>
            <person name="Keele B.F."/>
        </authorList>
    </citation>
    <scope>NUCLEOTIDE SEQUENCE [LARGE SCALE GENOMIC DNA]</scope>
    <source>
        <strain evidence="2 3">CECT 8504</strain>
    </source>
</reference>
<organism evidence="2 3">
    <name type="scientific">Palleronia abyssalis</name>
    <dbReference type="NCBI Taxonomy" id="1501240"/>
    <lineage>
        <taxon>Bacteria</taxon>
        <taxon>Pseudomonadati</taxon>
        <taxon>Pseudomonadota</taxon>
        <taxon>Alphaproteobacteria</taxon>
        <taxon>Rhodobacterales</taxon>
        <taxon>Roseobacteraceae</taxon>
        <taxon>Palleronia</taxon>
    </lineage>
</organism>
<feature type="region of interest" description="Disordered" evidence="1">
    <location>
        <begin position="1"/>
        <end position="28"/>
    </location>
</feature>
<dbReference type="RefSeq" id="WP_108895255.1">
    <property type="nucleotide sequence ID" value="NZ_ONZF01000009.1"/>
</dbReference>
<gene>
    <name evidence="2" type="ORF">PAA8504_03299</name>
</gene>
<protein>
    <submittedName>
        <fullName evidence="2">Uncharacterized protein</fullName>
    </submittedName>
</protein>
<evidence type="ECO:0000313" key="3">
    <source>
        <dbReference type="Proteomes" id="UP000244912"/>
    </source>
</evidence>
<keyword evidence="3" id="KW-1185">Reference proteome</keyword>
<accession>A0A2R8BZ60</accession>
<evidence type="ECO:0000313" key="2">
    <source>
        <dbReference type="EMBL" id="SPJ25448.1"/>
    </source>
</evidence>
<proteinExistence type="predicted"/>
<dbReference type="EMBL" id="ONZF01000009">
    <property type="protein sequence ID" value="SPJ25448.1"/>
    <property type="molecule type" value="Genomic_DNA"/>
</dbReference>
<evidence type="ECO:0000256" key="1">
    <source>
        <dbReference type="SAM" id="MobiDB-lite"/>
    </source>
</evidence>
<dbReference type="Proteomes" id="UP000244912">
    <property type="component" value="Unassembled WGS sequence"/>
</dbReference>
<name>A0A2R8BZ60_9RHOB</name>
<sequence length="189" mass="21254">MPPHARPHAAPAKAPPPRSRIPRIPTRNDRAALHARITEEIIAWTRRKVPGRHVDMNRINMFVGAIRCQHGWYVKMTRLRPSLALAPFAAAIGPRWQAACIFAWGIPAYEITRALLDHRAGLLPRPKTDPTITTAPCAARVDRYTSYSWGRVMAHHQIELLAGIPYISWAQGAKDRFVRPSGQLTDIEP</sequence>
<dbReference type="AlphaFoldDB" id="A0A2R8BZ60"/>